<organism evidence="3 4">
    <name type="scientific">Diploscapter pachys</name>
    <dbReference type="NCBI Taxonomy" id="2018661"/>
    <lineage>
        <taxon>Eukaryota</taxon>
        <taxon>Metazoa</taxon>
        <taxon>Ecdysozoa</taxon>
        <taxon>Nematoda</taxon>
        <taxon>Chromadorea</taxon>
        <taxon>Rhabditida</taxon>
        <taxon>Rhabditina</taxon>
        <taxon>Rhabditomorpha</taxon>
        <taxon>Rhabditoidea</taxon>
        <taxon>Rhabditidae</taxon>
        <taxon>Diploscapter</taxon>
    </lineage>
</organism>
<feature type="signal peptide" evidence="2">
    <location>
        <begin position="1"/>
        <end position="15"/>
    </location>
</feature>
<name>A0A2A2M4M8_9BILA</name>
<keyword evidence="4" id="KW-1185">Reference proteome</keyword>
<feature type="compositionally biased region" description="Low complexity" evidence="1">
    <location>
        <begin position="111"/>
        <end position="130"/>
    </location>
</feature>
<gene>
    <name evidence="3" type="ORF">WR25_07320</name>
</gene>
<reference evidence="3 4" key="1">
    <citation type="journal article" date="2017" name="Curr. Biol.">
        <title>Genome architecture and evolution of a unichromosomal asexual nematode.</title>
        <authorList>
            <person name="Fradin H."/>
            <person name="Zegar C."/>
            <person name="Gutwein M."/>
            <person name="Lucas J."/>
            <person name="Kovtun M."/>
            <person name="Corcoran D."/>
            <person name="Baugh L.R."/>
            <person name="Kiontke K."/>
            <person name="Gunsalus K."/>
            <person name="Fitch D.H."/>
            <person name="Piano F."/>
        </authorList>
    </citation>
    <scope>NUCLEOTIDE SEQUENCE [LARGE SCALE GENOMIC DNA]</scope>
    <source>
        <strain evidence="3">PF1309</strain>
    </source>
</reference>
<evidence type="ECO:0000313" key="4">
    <source>
        <dbReference type="Proteomes" id="UP000218231"/>
    </source>
</evidence>
<sequence>MGAARGLYAIVVTTALLFWLNQDSIKLYCQQKYHQSCEIPLLGQMPAWRTGAQLTALLEARRDDLLERLQPAPQVVEAPLPEVLPAPIPVVTVDLQTPAALAKPLPHARRGSAGVSANASGNSGTSPGAGIAATRHRGLPGRR</sequence>
<dbReference type="AlphaFoldDB" id="A0A2A2M4M8"/>
<evidence type="ECO:0000256" key="2">
    <source>
        <dbReference type="SAM" id="SignalP"/>
    </source>
</evidence>
<keyword evidence="2" id="KW-0732">Signal</keyword>
<feature type="compositionally biased region" description="Basic residues" evidence="1">
    <location>
        <begin position="134"/>
        <end position="143"/>
    </location>
</feature>
<protein>
    <submittedName>
        <fullName evidence="3">Uncharacterized protein</fullName>
    </submittedName>
</protein>
<evidence type="ECO:0000256" key="1">
    <source>
        <dbReference type="SAM" id="MobiDB-lite"/>
    </source>
</evidence>
<comment type="caution">
    <text evidence="3">The sequence shown here is derived from an EMBL/GenBank/DDBJ whole genome shotgun (WGS) entry which is preliminary data.</text>
</comment>
<evidence type="ECO:0000313" key="3">
    <source>
        <dbReference type="EMBL" id="PAV93501.1"/>
    </source>
</evidence>
<dbReference type="EMBL" id="LIAE01005168">
    <property type="protein sequence ID" value="PAV93501.1"/>
    <property type="molecule type" value="Genomic_DNA"/>
</dbReference>
<feature type="region of interest" description="Disordered" evidence="1">
    <location>
        <begin position="105"/>
        <end position="143"/>
    </location>
</feature>
<proteinExistence type="predicted"/>
<feature type="chain" id="PRO_5012426240" evidence="2">
    <location>
        <begin position="16"/>
        <end position="143"/>
    </location>
</feature>
<accession>A0A2A2M4M8</accession>
<dbReference type="Proteomes" id="UP000218231">
    <property type="component" value="Unassembled WGS sequence"/>
</dbReference>